<comment type="caution">
    <text evidence="1">The sequence shown here is derived from an EMBL/GenBank/DDBJ whole genome shotgun (WGS) entry which is preliminary data.</text>
</comment>
<dbReference type="GeneID" id="73901367"/>
<sequence>MNAVIAGPDEDDLAGALETEGFDVTRIDDVPTRPALETAGITDAELFVLTDSTHATAVPIARDIADDLEIVYYTTDSLPEFVSGQLDFAVDPRLVSATVVAEELANGLE</sequence>
<keyword evidence="2" id="KW-1185">Reference proteome</keyword>
<accession>A0ABD5NIG0</accession>
<dbReference type="RefSeq" id="WP_256532290.1">
    <property type="nucleotide sequence ID" value="NZ_CP101824.1"/>
</dbReference>
<reference evidence="1 2" key="1">
    <citation type="journal article" date="2019" name="Int. J. Syst. Evol. Microbiol.">
        <title>The Global Catalogue of Microorganisms (GCM) 10K type strain sequencing project: providing services to taxonomists for standard genome sequencing and annotation.</title>
        <authorList>
            <consortium name="The Broad Institute Genomics Platform"/>
            <consortium name="The Broad Institute Genome Sequencing Center for Infectious Disease"/>
            <person name="Wu L."/>
            <person name="Ma J."/>
        </authorList>
    </citation>
    <scope>NUCLEOTIDE SEQUENCE [LARGE SCALE GENOMIC DNA]</scope>
    <source>
        <strain evidence="1 2">IBRC-M 10256</strain>
    </source>
</reference>
<dbReference type="AlphaFoldDB" id="A0ABD5NIG0"/>
<name>A0ABD5NIG0_9EURY</name>
<gene>
    <name evidence="1" type="ORF">ACFOUR_00085</name>
</gene>
<protein>
    <submittedName>
        <fullName evidence="1">CTP synthetase</fullName>
    </submittedName>
</protein>
<evidence type="ECO:0000313" key="1">
    <source>
        <dbReference type="EMBL" id="MFC3956769.1"/>
    </source>
</evidence>
<dbReference type="EMBL" id="JBHSAQ010000001">
    <property type="protein sequence ID" value="MFC3956769.1"/>
    <property type="molecule type" value="Genomic_DNA"/>
</dbReference>
<evidence type="ECO:0000313" key="2">
    <source>
        <dbReference type="Proteomes" id="UP001595846"/>
    </source>
</evidence>
<dbReference type="InterPro" id="IPR055550">
    <property type="entry name" value="DUF7126"/>
</dbReference>
<dbReference type="Proteomes" id="UP001595846">
    <property type="component" value="Unassembled WGS sequence"/>
</dbReference>
<proteinExistence type="predicted"/>
<dbReference type="Pfam" id="PF23443">
    <property type="entry name" value="DUF7126"/>
    <property type="match status" value="1"/>
</dbReference>
<organism evidence="1 2">
    <name type="scientific">Halovivax cerinus</name>
    <dbReference type="NCBI Taxonomy" id="1487865"/>
    <lineage>
        <taxon>Archaea</taxon>
        <taxon>Methanobacteriati</taxon>
        <taxon>Methanobacteriota</taxon>
        <taxon>Stenosarchaea group</taxon>
        <taxon>Halobacteria</taxon>
        <taxon>Halobacteriales</taxon>
        <taxon>Natrialbaceae</taxon>
        <taxon>Halovivax</taxon>
    </lineage>
</organism>